<dbReference type="CDD" id="cd00834">
    <property type="entry name" value="KAS_I_II"/>
    <property type="match status" value="1"/>
</dbReference>
<dbReference type="GO" id="GO:0006633">
    <property type="term" value="P:fatty acid biosynthetic process"/>
    <property type="evidence" value="ECO:0007669"/>
    <property type="project" value="TreeGrafter"/>
</dbReference>
<dbReference type="GO" id="GO:0005829">
    <property type="term" value="C:cytosol"/>
    <property type="evidence" value="ECO:0007669"/>
    <property type="project" value="TreeGrafter"/>
</dbReference>
<dbReference type="AlphaFoldDB" id="A0A6G3WIF5"/>
<evidence type="ECO:0000259" key="4">
    <source>
        <dbReference type="PROSITE" id="PS52004"/>
    </source>
</evidence>
<name>A0A6G3WIF5_9ACTN</name>
<evidence type="ECO:0000313" key="5">
    <source>
        <dbReference type="EMBL" id="NEE05299.1"/>
    </source>
</evidence>
<dbReference type="PROSITE" id="PS52004">
    <property type="entry name" value="KS3_2"/>
    <property type="match status" value="1"/>
</dbReference>
<dbReference type="Gene3D" id="3.40.47.10">
    <property type="match status" value="2"/>
</dbReference>
<feature type="domain" description="Ketosynthase family 3 (KS3)" evidence="4">
    <location>
        <begin position="1"/>
        <end position="401"/>
    </location>
</feature>
<organism evidence="5">
    <name type="scientific">Streptomyces sp. SID7499</name>
    <dbReference type="NCBI Taxonomy" id="2706086"/>
    <lineage>
        <taxon>Bacteria</taxon>
        <taxon>Bacillati</taxon>
        <taxon>Actinomycetota</taxon>
        <taxon>Actinomycetes</taxon>
        <taxon>Kitasatosporales</taxon>
        <taxon>Streptomycetaceae</taxon>
        <taxon>Streptomyces</taxon>
    </lineage>
</organism>
<dbReference type="PANTHER" id="PTHR11712">
    <property type="entry name" value="POLYKETIDE SYNTHASE-RELATED"/>
    <property type="match status" value="1"/>
</dbReference>
<evidence type="ECO:0000256" key="2">
    <source>
        <dbReference type="ARBA" id="ARBA00022679"/>
    </source>
</evidence>
<evidence type="ECO:0000256" key="3">
    <source>
        <dbReference type="RuleBase" id="RU003694"/>
    </source>
</evidence>
<protein>
    <submittedName>
        <fullName evidence="5">Beta-ketoacyl-[acyl-carrier-protein] synthase family protein</fullName>
    </submittedName>
</protein>
<dbReference type="InterPro" id="IPR000794">
    <property type="entry name" value="Beta-ketoacyl_synthase"/>
</dbReference>
<comment type="caution">
    <text evidence="5">The sequence shown here is derived from an EMBL/GenBank/DDBJ whole genome shotgun (WGS) entry which is preliminary data.</text>
</comment>
<keyword evidence="2 3" id="KW-0808">Transferase</keyword>
<dbReference type="PANTHER" id="PTHR11712:SF336">
    <property type="entry name" value="3-OXOACYL-[ACYL-CARRIER-PROTEIN] SYNTHASE, MITOCHONDRIAL"/>
    <property type="match status" value="1"/>
</dbReference>
<gene>
    <name evidence="5" type="ORF">G3M58_02475</name>
</gene>
<dbReference type="InterPro" id="IPR016039">
    <property type="entry name" value="Thiolase-like"/>
</dbReference>
<sequence length="403" mass="41574">MTRLAITGMGFTLAGGVRTADDFWGRVRAGKSALTPQSAYHDRGVPTVMAGQLTHDPVVEGLDPAHASKYSREILAALAGIDEALGDAGIGDFDPHRVGVIASSSRGPLHWWERDFASASGIGRVLGGLPGAPASIAAIRTGVQGYVSTVSSACVGGTHALRSAAAELRSDEADIMIVVGHEFPLTPNLLRVYTDPKSRVLSLGTTAADSIRPYDVNRDGTALGEGAVALVLEREADAVARGAHIYAYVLATGVANEAAHPTTMELTGEKTAALAERVIKKSNLSVGDIGYVCGHGTGTRTNDIAESRAVRRVFGEDTDVPLTSVKPVFGHLFGASALVNIAATASMLDAQTIAPTANSTQADAECGLDSVFGGARDADLRAALSFAFALGSQSSVVALEAAR</sequence>
<dbReference type="Pfam" id="PF02801">
    <property type="entry name" value="Ketoacyl-synt_C"/>
    <property type="match status" value="1"/>
</dbReference>
<evidence type="ECO:0000256" key="1">
    <source>
        <dbReference type="ARBA" id="ARBA00008467"/>
    </source>
</evidence>
<dbReference type="InterPro" id="IPR020841">
    <property type="entry name" value="PKS_Beta-ketoAc_synthase_dom"/>
</dbReference>
<dbReference type="GO" id="GO:0004315">
    <property type="term" value="F:3-oxoacyl-[acyl-carrier-protein] synthase activity"/>
    <property type="evidence" value="ECO:0007669"/>
    <property type="project" value="TreeGrafter"/>
</dbReference>
<dbReference type="Pfam" id="PF00109">
    <property type="entry name" value="ketoacyl-synt"/>
    <property type="match status" value="1"/>
</dbReference>
<comment type="similarity">
    <text evidence="1 3">Belongs to the thiolase-like superfamily. Beta-ketoacyl-ACP synthases family.</text>
</comment>
<dbReference type="EMBL" id="JAAGMN010000291">
    <property type="protein sequence ID" value="NEE05299.1"/>
    <property type="molecule type" value="Genomic_DNA"/>
</dbReference>
<reference evidence="5" key="1">
    <citation type="submission" date="2020-01" db="EMBL/GenBank/DDBJ databases">
        <title>Insect and environment-associated Actinomycetes.</title>
        <authorList>
            <person name="Currrie C."/>
            <person name="Chevrette M."/>
            <person name="Carlson C."/>
            <person name="Stubbendieck R."/>
            <person name="Wendt-Pienkowski E."/>
        </authorList>
    </citation>
    <scope>NUCLEOTIDE SEQUENCE</scope>
    <source>
        <strain evidence="5">SID7499</strain>
    </source>
</reference>
<dbReference type="SMART" id="SM00825">
    <property type="entry name" value="PKS_KS"/>
    <property type="match status" value="1"/>
</dbReference>
<accession>A0A6G3WIF5</accession>
<dbReference type="SUPFAM" id="SSF53901">
    <property type="entry name" value="Thiolase-like"/>
    <property type="match status" value="2"/>
</dbReference>
<proteinExistence type="inferred from homology"/>
<dbReference type="InterPro" id="IPR014030">
    <property type="entry name" value="Ketoacyl_synth_N"/>
</dbReference>
<dbReference type="InterPro" id="IPR014031">
    <property type="entry name" value="Ketoacyl_synth_C"/>
</dbReference>